<proteinExistence type="predicted"/>
<dbReference type="Gene3D" id="3.90.550.10">
    <property type="entry name" value="Spore Coat Polysaccharide Biosynthesis Protein SpsA, Chain A"/>
    <property type="match status" value="1"/>
</dbReference>
<accession>A0ABN2RDL6</accession>
<dbReference type="Gene3D" id="3.40.50.150">
    <property type="entry name" value="Vaccinia Virus protein VP39"/>
    <property type="match status" value="1"/>
</dbReference>
<dbReference type="InterPro" id="IPR029063">
    <property type="entry name" value="SAM-dependent_MTases_sf"/>
</dbReference>
<dbReference type="InterPro" id="IPR001173">
    <property type="entry name" value="Glyco_trans_2-like"/>
</dbReference>
<evidence type="ECO:0000313" key="3">
    <source>
        <dbReference type="EMBL" id="GAA1967314.1"/>
    </source>
</evidence>
<name>A0ABN2RDL6_9PSEU</name>
<evidence type="ECO:0000259" key="2">
    <source>
        <dbReference type="Pfam" id="PF00535"/>
    </source>
</evidence>
<keyword evidence="1" id="KW-0175">Coiled coil</keyword>
<feature type="coiled-coil region" evidence="1">
    <location>
        <begin position="510"/>
        <end position="537"/>
    </location>
</feature>
<dbReference type="Proteomes" id="UP001501116">
    <property type="component" value="Unassembled WGS sequence"/>
</dbReference>
<dbReference type="Pfam" id="PF13489">
    <property type="entry name" value="Methyltransf_23"/>
    <property type="match status" value="1"/>
</dbReference>
<reference evidence="3 4" key="1">
    <citation type="journal article" date="2019" name="Int. J. Syst. Evol. Microbiol.">
        <title>The Global Catalogue of Microorganisms (GCM) 10K type strain sequencing project: providing services to taxonomists for standard genome sequencing and annotation.</title>
        <authorList>
            <consortium name="The Broad Institute Genomics Platform"/>
            <consortium name="The Broad Institute Genome Sequencing Center for Infectious Disease"/>
            <person name="Wu L."/>
            <person name="Ma J."/>
        </authorList>
    </citation>
    <scope>NUCLEOTIDE SEQUENCE [LARGE SCALE GENOMIC DNA]</scope>
    <source>
        <strain evidence="3 4">JCM 14545</strain>
    </source>
</reference>
<dbReference type="PANTHER" id="PTHR43685:SF12">
    <property type="entry name" value="GLYCOSYL TRANSFERASE FAMILY 2"/>
    <property type="match status" value="1"/>
</dbReference>
<protein>
    <submittedName>
        <fullName evidence="3">Methyltransferase domain-containing protein</fullName>
    </submittedName>
</protein>
<keyword evidence="3" id="KW-0489">Methyltransferase</keyword>
<comment type="caution">
    <text evidence="3">The sequence shown here is derived from an EMBL/GenBank/DDBJ whole genome shotgun (WGS) entry which is preliminary data.</text>
</comment>
<sequence length="577" mass="62922">MGEYAFKFTEQGPYGAAVRLLEGSDLRGKVVLDVGCGAAAMAAPVRALGATYVGLDVDADAVFKLVELGFEGHTADLTSPELTGTVRDVVAGRPVAALLCLDVLEHVPDPAAVLGAFTDALGSQQDVELVVSIPNVGHVDLARQLLCGRWNMTDTGLLDRTHLRFFTDRSVTELMSSAGWYEGAREDFPLAESDQHVAQHPAFGTETNLGALIGAVRSRVDGYGTVNQFVRRYHRGAPRQPEAAATAHRFLSVVVRTTGTRKQTLTEVLCCLAAQTDLDFEVVLVVHDLSKKDEVRRLVDEFESNLSHRVRVIGCDGGGRGRPANLGLREATGDYVVFLDDDDLVTANWVEAIHRGAEAHPGMVVRGWAAEQNRRWAAREELADHAASGPLLPTYTTAFDLVGHIRQNRTPFHCFAFPRALVSLGFSFDETLTVCEDWHFLIRAASLCGVHDTGKLTSIYNRWSKDSSSHSVDSDEWNVMRSFIHVALDEQPLLLPPGSVRQLDKTLAAREEDQRTIGALRAELAAVRAQLDALAQVSNNAHAAIGELRDSASWKASAPLRVAGRTGRKLADRLRER</sequence>
<organism evidence="3 4">
    <name type="scientific">Amycolatopsis minnesotensis</name>
    <dbReference type="NCBI Taxonomy" id="337894"/>
    <lineage>
        <taxon>Bacteria</taxon>
        <taxon>Bacillati</taxon>
        <taxon>Actinomycetota</taxon>
        <taxon>Actinomycetes</taxon>
        <taxon>Pseudonocardiales</taxon>
        <taxon>Pseudonocardiaceae</taxon>
        <taxon>Amycolatopsis</taxon>
    </lineage>
</organism>
<dbReference type="InterPro" id="IPR050834">
    <property type="entry name" value="Glycosyltransf_2"/>
</dbReference>
<dbReference type="EMBL" id="BAAANN010000017">
    <property type="protein sequence ID" value="GAA1967314.1"/>
    <property type="molecule type" value="Genomic_DNA"/>
</dbReference>
<dbReference type="SUPFAM" id="SSF53335">
    <property type="entry name" value="S-adenosyl-L-methionine-dependent methyltransferases"/>
    <property type="match status" value="1"/>
</dbReference>
<dbReference type="InterPro" id="IPR029044">
    <property type="entry name" value="Nucleotide-diphossugar_trans"/>
</dbReference>
<dbReference type="SUPFAM" id="SSF53448">
    <property type="entry name" value="Nucleotide-diphospho-sugar transferases"/>
    <property type="match status" value="1"/>
</dbReference>
<keyword evidence="4" id="KW-1185">Reference proteome</keyword>
<dbReference type="PANTHER" id="PTHR43685">
    <property type="entry name" value="GLYCOSYLTRANSFERASE"/>
    <property type="match status" value="1"/>
</dbReference>
<dbReference type="Pfam" id="PF00535">
    <property type="entry name" value="Glycos_transf_2"/>
    <property type="match status" value="1"/>
</dbReference>
<feature type="domain" description="Glycosyltransferase 2-like" evidence="2">
    <location>
        <begin position="253"/>
        <end position="368"/>
    </location>
</feature>
<evidence type="ECO:0000256" key="1">
    <source>
        <dbReference type="SAM" id="Coils"/>
    </source>
</evidence>
<dbReference type="GO" id="GO:0008168">
    <property type="term" value="F:methyltransferase activity"/>
    <property type="evidence" value="ECO:0007669"/>
    <property type="project" value="UniProtKB-KW"/>
</dbReference>
<evidence type="ECO:0000313" key="4">
    <source>
        <dbReference type="Proteomes" id="UP001501116"/>
    </source>
</evidence>
<dbReference type="CDD" id="cd00761">
    <property type="entry name" value="Glyco_tranf_GTA_type"/>
    <property type="match status" value="1"/>
</dbReference>
<gene>
    <name evidence="3" type="ORF">GCM10009754_44940</name>
</gene>
<keyword evidence="3" id="KW-0808">Transferase</keyword>
<dbReference type="RefSeq" id="WP_344421991.1">
    <property type="nucleotide sequence ID" value="NZ_BAAANN010000017.1"/>
</dbReference>
<dbReference type="GO" id="GO:0032259">
    <property type="term" value="P:methylation"/>
    <property type="evidence" value="ECO:0007669"/>
    <property type="project" value="UniProtKB-KW"/>
</dbReference>